<dbReference type="InterPro" id="IPR008979">
    <property type="entry name" value="Galactose-bd-like_sf"/>
</dbReference>
<sequence length="140" mass="15009">MESTNPSTPYSYYVQVGGSYEPDNSNIGGWGDGKGNEAVVLPVWAQHPGTVTLSIRYSNASNAAPRDLYMNGSKVDSLTFNNTGGWDIWSTVQTTVNLQRGANTIALVAPTSSSGIYLNLNQIITSTTKTTSKTKVVSRK</sequence>
<dbReference type="PROSITE" id="PS51175">
    <property type="entry name" value="CBM6"/>
    <property type="match status" value="1"/>
</dbReference>
<dbReference type="Gene3D" id="2.60.120.260">
    <property type="entry name" value="Galactose-binding domain-like"/>
    <property type="match status" value="1"/>
</dbReference>
<protein>
    <submittedName>
        <fullName evidence="2">Carbohydrate-binding protein</fullName>
    </submittedName>
</protein>
<dbReference type="InterPro" id="IPR005084">
    <property type="entry name" value="CBM6"/>
</dbReference>
<evidence type="ECO:0000313" key="2">
    <source>
        <dbReference type="EMBL" id="WAH44628.1"/>
    </source>
</evidence>
<accession>A0ABY6ZPV3</accession>
<keyword evidence="3" id="KW-1185">Reference proteome</keyword>
<dbReference type="Proteomes" id="UP001164761">
    <property type="component" value="Chromosome"/>
</dbReference>
<dbReference type="Pfam" id="PF03422">
    <property type="entry name" value="CBM_6"/>
    <property type="match status" value="1"/>
</dbReference>
<dbReference type="SUPFAM" id="SSF49785">
    <property type="entry name" value="Galactose-binding domain-like"/>
    <property type="match status" value="1"/>
</dbReference>
<evidence type="ECO:0000259" key="1">
    <source>
        <dbReference type="PROSITE" id="PS51175"/>
    </source>
</evidence>
<feature type="domain" description="CBM6" evidence="1">
    <location>
        <begin position="1"/>
        <end position="126"/>
    </location>
</feature>
<gene>
    <name evidence="2" type="ORF">NZD89_15235</name>
</gene>
<organism evidence="2 3">
    <name type="scientific">Alicyclobacillus fastidiosus</name>
    <dbReference type="NCBI Taxonomy" id="392011"/>
    <lineage>
        <taxon>Bacteria</taxon>
        <taxon>Bacillati</taxon>
        <taxon>Bacillota</taxon>
        <taxon>Bacilli</taxon>
        <taxon>Bacillales</taxon>
        <taxon>Alicyclobacillaceae</taxon>
        <taxon>Alicyclobacillus</taxon>
    </lineage>
</organism>
<dbReference type="EMBL" id="CP104067">
    <property type="protein sequence ID" value="WAH44628.1"/>
    <property type="molecule type" value="Genomic_DNA"/>
</dbReference>
<name>A0ABY6ZPV3_9BACL</name>
<reference evidence="2" key="1">
    <citation type="submission" date="2022-08" db="EMBL/GenBank/DDBJ databases">
        <title>Alicyclobacillus fastidiosus DSM 17978, complete genome.</title>
        <authorList>
            <person name="Wang Q."/>
            <person name="Cai R."/>
            <person name="Wang Z."/>
        </authorList>
    </citation>
    <scope>NUCLEOTIDE SEQUENCE</scope>
    <source>
        <strain evidence="2">DSM 17978</strain>
    </source>
</reference>
<dbReference type="RefSeq" id="WP_268008506.1">
    <property type="nucleotide sequence ID" value="NZ_BSUT01000001.1"/>
</dbReference>
<proteinExistence type="predicted"/>
<evidence type="ECO:0000313" key="3">
    <source>
        <dbReference type="Proteomes" id="UP001164761"/>
    </source>
</evidence>